<evidence type="ECO:0000313" key="2">
    <source>
        <dbReference type="Proteomes" id="UP000494115"/>
    </source>
</evidence>
<sequence>MLTNLAIHLQAQVERIRVNLISRYKPWPDRRKCVEAFSFTPLTRTLDLPGALGNVVH</sequence>
<organism evidence="1 2">
    <name type="scientific">Pararobbsia alpina</name>
    <dbReference type="NCBI Taxonomy" id="621374"/>
    <lineage>
        <taxon>Bacteria</taxon>
        <taxon>Pseudomonadati</taxon>
        <taxon>Pseudomonadota</taxon>
        <taxon>Betaproteobacteria</taxon>
        <taxon>Burkholderiales</taxon>
        <taxon>Burkholderiaceae</taxon>
        <taxon>Pararobbsia</taxon>
    </lineage>
</organism>
<keyword evidence="2" id="KW-1185">Reference proteome</keyword>
<protein>
    <submittedName>
        <fullName evidence="1">Uncharacterized protein</fullName>
    </submittedName>
</protein>
<name>A0A6S7BQY6_9BURK</name>
<dbReference type="Proteomes" id="UP000494115">
    <property type="component" value="Unassembled WGS sequence"/>
</dbReference>
<reference evidence="1 2" key="1">
    <citation type="submission" date="2020-04" db="EMBL/GenBank/DDBJ databases">
        <authorList>
            <person name="De Canck E."/>
        </authorList>
    </citation>
    <scope>NUCLEOTIDE SEQUENCE [LARGE SCALE GENOMIC DNA]</scope>
    <source>
        <strain evidence="1 2">LMG 28138</strain>
    </source>
</reference>
<accession>A0A6S7BQY6</accession>
<evidence type="ECO:0000313" key="1">
    <source>
        <dbReference type="EMBL" id="CAB3810091.1"/>
    </source>
</evidence>
<gene>
    <name evidence="1" type="ORF">LMG28138_06131</name>
</gene>
<proteinExistence type="predicted"/>
<dbReference type="EMBL" id="CADIKM010000236">
    <property type="protein sequence ID" value="CAB3810091.1"/>
    <property type="molecule type" value="Genomic_DNA"/>
</dbReference>
<dbReference type="AlphaFoldDB" id="A0A6S7BQY6"/>